<keyword evidence="1" id="KW-1133">Transmembrane helix</keyword>
<keyword evidence="1" id="KW-0812">Transmembrane</keyword>
<dbReference type="EMBL" id="RHHT01000002">
    <property type="protein sequence ID" value="RNB86181.1"/>
    <property type="molecule type" value="Genomic_DNA"/>
</dbReference>
<feature type="transmembrane region" description="Helical" evidence="1">
    <location>
        <begin position="139"/>
        <end position="167"/>
    </location>
</feature>
<organism evidence="2 3">
    <name type="scientific">Brevibacillus panacihumi</name>
    <dbReference type="NCBI Taxonomy" id="497735"/>
    <lineage>
        <taxon>Bacteria</taxon>
        <taxon>Bacillati</taxon>
        <taxon>Bacillota</taxon>
        <taxon>Bacilli</taxon>
        <taxon>Bacillales</taxon>
        <taxon>Paenibacillaceae</taxon>
        <taxon>Brevibacillus</taxon>
    </lineage>
</organism>
<dbReference type="Proteomes" id="UP000281915">
    <property type="component" value="Unassembled WGS sequence"/>
</dbReference>
<name>A0A3M8DF47_9BACL</name>
<feature type="transmembrane region" description="Helical" evidence="1">
    <location>
        <begin position="81"/>
        <end position="102"/>
    </location>
</feature>
<feature type="transmembrane region" description="Helical" evidence="1">
    <location>
        <begin position="108"/>
        <end position="127"/>
    </location>
</feature>
<gene>
    <name evidence="2" type="ORF">EDM58_01125</name>
</gene>
<protein>
    <submittedName>
        <fullName evidence="2">DUF1700 domain-containing protein</fullName>
    </submittedName>
</protein>
<evidence type="ECO:0000313" key="3">
    <source>
        <dbReference type="Proteomes" id="UP000281915"/>
    </source>
</evidence>
<evidence type="ECO:0000313" key="2">
    <source>
        <dbReference type="EMBL" id="RNB86181.1"/>
    </source>
</evidence>
<dbReference type="AlphaFoldDB" id="A0A3M8DF47"/>
<reference evidence="2 3" key="1">
    <citation type="submission" date="2018-10" db="EMBL/GenBank/DDBJ databases">
        <title>Phylogenomics of Brevibacillus.</title>
        <authorList>
            <person name="Dunlap C."/>
        </authorList>
    </citation>
    <scope>NUCLEOTIDE SEQUENCE [LARGE SCALE GENOMIC DNA]</scope>
    <source>
        <strain evidence="2 3">JCM 15085</strain>
    </source>
</reference>
<dbReference type="Pfam" id="PF22564">
    <property type="entry name" value="HAAS"/>
    <property type="match status" value="1"/>
</dbReference>
<comment type="caution">
    <text evidence="2">The sequence shown here is derived from an EMBL/GenBank/DDBJ whole genome shotgun (WGS) entry which is preliminary data.</text>
</comment>
<evidence type="ECO:0000256" key="1">
    <source>
        <dbReference type="SAM" id="Phobius"/>
    </source>
</evidence>
<proteinExistence type="predicted"/>
<dbReference type="RefSeq" id="WP_122911687.1">
    <property type="nucleotide sequence ID" value="NZ_RHHT01000002.1"/>
</dbReference>
<keyword evidence="1" id="KW-0472">Membrane</keyword>
<sequence>MTRREFMDELSSLLADLPDKERLDIIADYTEHFLNGIEDGKTEQEIAEQLGSPKAVARELLAGYRIHQAQTHASATNIGRAILATLSLGFFNLLFVLGPFMGLVGVLIAFYSVAATLLVVPVGFVFFPPNMMETSENRLLLLFGGMASIGLGGMMSIGLLRLTVWLYRQFLRYLQFNVQLIRGK</sequence>
<accession>A0A3M8DF47</accession>